<sequence>MLKSKTRIVEMEVYCSSQLLLAFRRNSC</sequence>
<reference evidence="1" key="1">
    <citation type="submission" date="2018-02" db="EMBL/GenBank/DDBJ databases">
        <title>Rhizophora mucronata_Transcriptome.</title>
        <authorList>
            <person name="Meera S.P."/>
            <person name="Sreeshan A."/>
            <person name="Augustine A."/>
        </authorList>
    </citation>
    <scope>NUCLEOTIDE SEQUENCE</scope>
    <source>
        <tissue evidence="1">Leaf</tissue>
    </source>
</reference>
<organism evidence="1">
    <name type="scientific">Rhizophora mucronata</name>
    <name type="common">Asiatic mangrove</name>
    <dbReference type="NCBI Taxonomy" id="61149"/>
    <lineage>
        <taxon>Eukaryota</taxon>
        <taxon>Viridiplantae</taxon>
        <taxon>Streptophyta</taxon>
        <taxon>Embryophyta</taxon>
        <taxon>Tracheophyta</taxon>
        <taxon>Spermatophyta</taxon>
        <taxon>Magnoliopsida</taxon>
        <taxon>eudicotyledons</taxon>
        <taxon>Gunneridae</taxon>
        <taxon>Pentapetalae</taxon>
        <taxon>rosids</taxon>
        <taxon>fabids</taxon>
        <taxon>Malpighiales</taxon>
        <taxon>Rhizophoraceae</taxon>
        <taxon>Rhizophora</taxon>
    </lineage>
</organism>
<accession>A0A2P2QNS4</accession>
<protein>
    <submittedName>
        <fullName evidence="1">Uncharacterized protein</fullName>
    </submittedName>
</protein>
<proteinExistence type="predicted"/>
<dbReference type="EMBL" id="GGEC01088192">
    <property type="protein sequence ID" value="MBX68676.1"/>
    <property type="molecule type" value="Transcribed_RNA"/>
</dbReference>
<dbReference type="AlphaFoldDB" id="A0A2P2QNS4"/>
<evidence type="ECO:0000313" key="1">
    <source>
        <dbReference type="EMBL" id="MBX68676.1"/>
    </source>
</evidence>
<name>A0A2P2QNS4_RHIMU</name>